<dbReference type="FunFam" id="3.30.110.60:FF:000002">
    <property type="entry name" value="CRS2-associated factor 1, chloroplastic"/>
    <property type="match status" value="2"/>
</dbReference>
<dbReference type="GO" id="GO:0000373">
    <property type="term" value="P:Group II intron splicing"/>
    <property type="evidence" value="ECO:0007669"/>
    <property type="project" value="UniProtKB-ARBA"/>
</dbReference>
<dbReference type="GO" id="GO:0006397">
    <property type="term" value="P:mRNA processing"/>
    <property type="evidence" value="ECO:0007669"/>
    <property type="project" value="UniProtKB-KW"/>
</dbReference>
<feature type="compositionally biased region" description="Low complexity" evidence="12">
    <location>
        <begin position="119"/>
        <end position="136"/>
    </location>
</feature>
<protein>
    <recommendedName>
        <fullName evidence="13">CRM domain-containing protein</fullName>
    </recommendedName>
</protein>
<dbReference type="InterPro" id="IPR001890">
    <property type="entry name" value="RNA-binding_CRM"/>
</dbReference>
<keyword evidence="9" id="KW-0687">Ribonucleoprotein</keyword>
<keyword evidence="2" id="KW-0150">Chloroplast</keyword>
<evidence type="ECO:0000256" key="1">
    <source>
        <dbReference type="ARBA" id="ARBA00004229"/>
    </source>
</evidence>
<dbReference type="PROSITE" id="PS51295">
    <property type="entry name" value="CRM"/>
    <property type="match status" value="3"/>
</dbReference>
<feature type="domain" description="CRM" evidence="13">
    <location>
        <begin position="236"/>
        <end position="332"/>
    </location>
</feature>
<feature type="domain" description="CRM" evidence="13">
    <location>
        <begin position="647"/>
        <end position="748"/>
    </location>
</feature>
<feature type="region of interest" description="Disordered" evidence="12">
    <location>
        <begin position="336"/>
        <end position="376"/>
    </location>
</feature>
<evidence type="ECO:0000256" key="4">
    <source>
        <dbReference type="ARBA" id="ARBA00022664"/>
    </source>
</evidence>
<dbReference type="AlphaFoldDB" id="A0A2N9F1K5"/>
<evidence type="ECO:0000256" key="12">
    <source>
        <dbReference type="SAM" id="MobiDB-lite"/>
    </source>
</evidence>
<evidence type="ECO:0000256" key="10">
    <source>
        <dbReference type="PROSITE-ProRule" id="PRU00626"/>
    </source>
</evidence>
<dbReference type="PANTHER" id="PTHR31846:SF19">
    <property type="entry name" value="CRM-DOMAIN CONTAINING FACTOR CFM3A, CHLOROPLASTIC_MITOCHONDRIAL"/>
    <property type="match status" value="1"/>
</dbReference>
<evidence type="ECO:0000256" key="7">
    <source>
        <dbReference type="ARBA" id="ARBA00022946"/>
    </source>
</evidence>
<keyword evidence="5" id="KW-0677">Repeat</keyword>
<dbReference type="InterPro" id="IPR045278">
    <property type="entry name" value="CRS1/CFM2/CFM3"/>
</dbReference>
<feature type="coiled-coil region" evidence="11">
    <location>
        <begin position="613"/>
        <end position="640"/>
    </location>
</feature>
<reference evidence="14" key="1">
    <citation type="submission" date="2018-02" db="EMBL/GenBank/DDBJ databases">
        <authorList>
            <person name="Cohen D.B."/>
            <person name="Kent A.D."/>
        </authorList>
    </citation>
    <scope>NUCLEOTIDE SEQUENCE</scope>
</reference>
<sequence length="954" mass="106818">MALAPGRQFYPTTSFFDSFQSSFSKFHGTSIHFFRFGYSIPSKKHTFYANHASFTSASNAEQDPHRKPYLLSSNQPISQCNSNNSNSWIHKWSETHKQNGPKPPRAVLNYRSGSGSGSGNVLNSSSVKSDGSSGSSTMEKIVEKLKKSGYIDDGDEGKEKGRERVIEKGSVEDIFYVEEGMLPNAQGGFSVESPLGVESVFGGDGEVRFPWEKPKVKEEEGGISVRRKSRTSLAELTLPESELRRLLNLTFQKKHKTRIGGGGVTQAVVEMIHERWKTSEIVRLKIEGPPALNMKRMHEILERKTGGLVIWRSGTSISLYRGVSYEVPEVQLNKRIHKKNESSSNSLPTATKKTIRDPSESGTYGSVNASRANPNSNSIAEEKKVREALPEVKYEDEVDRLLDGLGPRYTDWPGCDPLPVDADMLPAVVSGYQPPFRILPYGVRSTLGVNEATKLRRLARVLPPHFALGRNRHLQGLAVAMSKLWERSSIAKIALKRGVQLTTSERMAEEIKKLTGGILLSRNKDFLVFYRGKSFLSPDVTEALLERERLAKSLQDEEEQARLRASALIIPRVEITEQSGIAGTLGETLDADARWGMTLDDRHKEKMMREADIIRHANLVRKLENKLAFAERKVTKAERALSKVEAFLKPAEQQADPNSLTDEERFMFRKLGRRGVFDGTVENMHLHWKYRELVKILVKAKTFDHVKKIALALEAESGGVLVSVDKVSKGYAIIVFRGKEYKRPAMLRPKNLLTKRKALARSIELQRHEEQMEVVKDKGDEALYDKLDSAYPTDDDDTEVEGDETCLETYYSENDGGDESGSSICHLQSETNFPNDFQDLESETKPEVPEPHEYAVPNSSCVEPDEMNLTLFMGGVKAHNQDGLLICRIQKLYALGQGAAAFAVDIEEAVHLGVSRGIAAAVRSSQYQVQRRNDEKLHKEELTGGFEDQYVHTL</sequence>
<keyword evidence="6 10" id="KW-0694">RNA-binding</keyword>
<dbReference type="SMART" id="SM01103">
    <property type="entry name" value="CRS1_YhbY"/>
    <property type="match status" value="3"/>
</dbReference>
<dbReference type="GO" id="GO:1990904">
    <property type="term" value="C:ribonucleoprotein complex"/>
    <property type="evidence" value="ECO:0007669"/>
    <property type="project" value="UniProtKB-KW"/>
</dbReference>
<keyword evidence="7" id="KW-0809">Transit peptide</keyword>
<evidence type="ECO:0000256" key="11">
    <source>
        <dbReference type="SAM" id="Coils"/>
    </source>
</evidence>
<evidence type="ECO:0000313" key="14">
    <source>
        <dbReference type="EMBL" id="SPC80900.1"/>
    </source>
</evidence>
<proteinExistence type="predicted"/>
<keyword evidence="4" id="KW-0507">mRNA processing</keyword>
<feature type="compositionally biased region" description="Polar residues" evidence="12">
    <location>
        <begin position="342"/>
        <end position="352"/>
    </location>
</feature>
<feature type="region of interest" description="Disordered" evidence="12">
    <location>
        <begin position="94"/>
        <end position="137"/>
    </location>
</feature>
<organism evidence="14">
    <name type="scientific">Fagus sylvatica</name>
    <name type="common">Beechnut</name>
    <dbReference type="NCBI Taxonomy" id="28930"/>
    <lineage>
        <taxon>Eukaryota</taxon>
        <taxon>Viridiplantae</taxon>
        <taxon>Streptophyta</taxon>
        <taxon>Embryophyta</taxon>
        <taxon>Tracheophyta</taxon>
        <taxon>Spermatophyta</taxon>
        <taxon>Magnoliopsida</taxon>
        <taxon>eudicotyledons</taxon>
        <taxon>Gunneridae</taxon>
        <taxon>Pentapetalae</taxon>
        <taxon>rosids</taxon>
        <taxon>fabids</taxon>
        <taxon>Fagales</taxon>
        <taxon>Fagaceae</taxon>
        <taxon>Fagus</taxon>
    </lineage>
</organism>
<dbReference type="SUPFAM" id="SSF75471">
    <property type="entry name" value="YhbY-like"/>
    <property type="match status" value="3"/>
</dbReference>
<comment type="subcellular location">
    <subcellularLocation>
        <location evidence="1">Plastid</location>
        <location evidence="1">Chloroplast</location>
    </subcellularLocation>
</comment>
<evidence type="ECO:0000256" key="3">
    <source>
        <dbReference type="ARBA" id="ARBA00022640"/>
    </source>
</evidence>
<feature type="domain" description="CRM" evidence="13">
    <location>
        <begin position="445"/>
        <end position="542"/>
    </location>
</feature>
<dbReference type="Pfam" id="PF01985">
    <property type="entry name" value="CRS1_YhbY"/>
    <property type="match status" value="3"/>
</dbReference>
<evidence type="ECO:0000256" key="2">
    <source>
        <dbReference type="ARBA" id="ARBA00022528"/>
    </source>
</evidence>
<dbReference type="EMBL" id="OIVN01000480">
    <property type="protein sequence ID" value="SPC80900.1"/>
    <property type="molecule type" value="Genomic_DNA"/>
</dbReference>
<keyword evidence="8" id="KW-0508">mRNA splicing</keyword>
<evidence type="ECO:0000256" key="8">
    <source>
        <dbReference type="ARBA" id="ARBA00023187"/>
    </source>
</evidence>
<dbReference type="GO" id="GO:0009507">
    <property type="term" value="C:chloroplast"/>
    <property type="evidence" value="ECO:0007669"/>
    <property type="project" value="UniProtKB-SubCell"/>
</dbReference>
<name>A0A2N9F1K5_FAGSY</name>
<gene>
    <name evidence="14" type="ORF">FSB_LOCUS8782</name>
</gene>
<evidence type="ECO:0000259" key="13">
    <source>
        <dbReference type="PROSITE" id="PS51295"/>
    </source>
</evidence>
<evidence type="ECO:0000256" key="9">
    <source>
        <dbReference type="ARBA" id="ARBA00023274"/>
    </source>
</evidence>
<feature type="compositionally biased region" description="Polar residues" evidence="12">
    <location>
        <begin position="360"/>
        <end position="376"/>
    </location>
</feature>
<keyword evidence="3" id="KW-0934">Plastid</keyword>
<dbReference type="GO" id="GO:0003729">
    <property type="term" value="F:mRNA binding"/>
    <property type="evidence" value="ECO:0007669"/>
    <property type="project" value="InterPro"/>
</dbReference>
<keyword evidence="11" id="KW-0175">Coiled coil</keyword>
<evidence type="ECO:0000256" key="5">
    <source>
        <dbReference type="ARBA" id="ARBA00022737"/>
    </source>
</evidence>
<dbReference type="InterPro" id="IPR035920">
    <property type="entry name" value="YhbY-like_sf"/>
</dbReference>
<dbReference type="Gene3D" id="3.30.110.60">
    <property type="entry name" value="YhbY-like"/>
    <property type="match status" value="3"/>
</dbReference>
<evidence type="ECO:0000256" key="6">
    <source>
        <dbReference type="ARBA" id="ARBA00022884"/>
    </source>
</evidence>
<dbReference type="PANTHER" id="PTHR31846">
    <property type="entry name" value="CRS1 / YHBY (CRM) DOMAIN-CONTAINING PROTEIN"/>
    <property type="match status" value="1"/>
</dbReference>
<accession>A0A2N9F1K5</accession>